<proteinExistence type="predicted"/>
<evidence type="ECO:0000256" key="1">
    <source>
        <dbReference type="SAM" id="MobiDB-lite"/>
    </source>
</evidence>
<dbReference type="Proteomes" id="UP000219072">
    <property type="component" value="Unassembled WGS sequence"/>
</dbReference>
<dbReference type="EMBL" id="OCNE01000013">
    <property type="protein sequence ID" value="SOD63926.1"/>
    <property type="molecule type" value="Genomic_DNA"/>
</dbReference>
<sequence>MNAGEGGRRRPWGPPGAPEGAEAADELPPSEEERFLAALGPLLTAIGGELVDPLEAGEDDVPLCWDGAAVAAVRLPLLSDSLDHLLDDLRRRHGRPLAELDRRTKQRIVSSLERRGAFALRHGVETVAAALGVSRFTVYNYLNRTTGG</sequence>
<dbReference type="InterPro" id="IPR039446">
    <property type="entry name" value="DauR-like"/>
</dbReference>
<reference evidence="3 4" key="1">
    <citation type="submission" date="2017-09" db="EMBL/GenBank/DDBJ databases">
        <authorList>
            <person name="Ehlers B."/>
            <person name="Leendertz F.H."/>
        </authorList>
    </citation>
    <scope>NUCLEOTIDE SEQUENCE [LARGE SCALE GENOMIC DNA]</scope>
    <source>
        <strain evidence="3 4">CGMCC 4.7095</strain>
    </source>
</reference>
<keyword evidence="4" id="KW-1185">Reference proteome</keyword>
<protein>
    <submittedName>
        <fullName evidence="3">HTH domain-containing protein</fullName>
    </submittedName>
</protein>
<evidence type="ECO:0000259" key="2">
    <source>
        <dbReference type="Pfam" id="PF13309"/>
    </source>
</evidence>
<dbReference type="Pfam" id="PF13309">
    <property type="entry name" value="HTH_22"/>
    <property type="match status" value="1"/>
</dbReference>
<dbReference type="InterPro" id="IPR039445">
    <property type="entry name" value="DauR-like_HTH"/>
</dbReference>
<feature type="domain" description="Transcriptional regulator DauR-like HTH" evidence="2">
    <location>
        <begin position="82"/>
        <end position="143"/>
    </location>
</feature>
<dbReference type="PANTHER" id="PTHR35568">
    <property type="entry name" value="TRANSCRIPTIONAL REGULATOR DAUR"/>
    <property type="match status" value="1"/>
</dbReference>
<evidence type="ECO:0000313" key="3">
    <source>
        <dbReference type="EMBL" id="SOD63926.1"/>
    </source>
</evidence>
<accession>A0A286DZ34</accession>
<dbReference type="AlphaFoldDB" id="A0A286DZ34"/>
<evidence type="ECO:0000313" key="4">
    <source>
        <dbReference type="Proteomes" id="UP000219072"/>
    </source>
</evidence>
<name>A0A286DZ34_9ACTN</name>
<gene>
    <name evidence="3" type="ORF">SAMN06297387_11385</name>
</gene>
<organism evidence="3 4">
    <name type="scientific">Streptomyces zhaozhouensis</name>
    <dbReference type="NCBI Taxonomy" id="1300267"/>
    <lineage>
        <taxon>Bacteria</taxon>
        <taxon>Bacillati</taxon>
        <taxon>Actinomycetota</taxon>
        <taxon>Actinomycetes</taxon>
        <taxon>Kitasatosporales</taxon>
        <taxon>Streptomycetaceae</taxon>
        <taxon>Streptomyces</taxon>
    </lineage>
</organism>
<dbReference type="PANTHER" id="PTHR35568:SF1">
    <property type="entry name" value="TRANSCRIPTIONAL REGULATOR DAUR"/>
    <property type="match status" value="1"/>
</dbReference>
<feature type="region of interest" description="Disordered" evidence="1">
    <location>
        <begin position="1"/>
        <end position="31"/>
    </location>
</feature>